<dbReference type="InterPro" id="IPR028389">
    <property type="entry name" value="POT1"/>
</dbReference>
<name>A0A3M7KTL4_AUXPR</name>
<dbReference type="AlphaFoldDB" id="A0A3M7KTL4"/>
<feature type="transmembrane region" description="Helical" evidence="9">
    <location>
        <begin position="52"/>
        <end position="73"/>
    </location>
</feature>
<dbReference type="PANTHER" id="PTHR14513">
    <property type="entry name" value="PROTECTION OF TELOMERES 1"/>
    <property type="match status" value="1"/>
</dbReference>
<evidence type="ECO:0000256" key="5">
    <source>
        <dbReference type="ARBA" id="ARBA00022895"/>
    </source>
</evidence>
<keyword evidence="5" id="KW-0779">Telomere</keyword>
<evidence type="ECO:0000313" key="13">
    <source>
        <dbReference type="Proteomes" id="UP000279271"/>
    </source>
</evidence>
<reference evidence="13" key="1">
    <citation type="journal article" date="2018" name="Algal Res.">
        <title>Characterization of plant carbon substrate utilization by Auxenochlorella protothecoides.</title>
        <authorList>
            <person name="Vogler B.W."/>
            <person name="Starkenburg S.R."/>
            <person name="Sudasinghe N."/>
            <person name="Schambach J.Y."/>
            <person name="Rollin J.A."/>
            <person name="Pattathil S."/>
            <person name="Barry A.N."/>
        </authorList>
    </citation>
    <scope>NUCLEOTIDE SEQUENCE [LARGE SCALE GENOMIC DNA]</scope>
    <source>
        <strain evidence="13">UTEX 25</strain>
    </source>
</reference>
<feature type="non-terminal residue" evidence="12">
    <location>
        <position position="1"/>
    </location>
</feature>
<dbReference type="GO" id="GO:0012505">
    <property type="term" value="C:endomembrane system"/>
    <property type="evidence" value="ECO:0007669"/>
    <property type="project" value="UniProtKB-SubCell"/>
</dbReference>
<dbReference type="GO" id="GO:0032210">
    <property type="term" value="P:regulation of telomere maintenance via telomerase"/>
    <property type="evidence" value="ECO:0007669"/>
    <property type="project" value="TreeGrafter"/>
</dbReference>
<proteinExistence type="predicted"/>
<comment type="subcellular location">
    <subcellularLocation>
        <location evidence="2">Chromosome</location>
        <location evidence="2">Telomere</location>
    </subcellularLocation>
    <subcellularLocation>
        <location evidence="1">Endomembrane system</location>
        <topology evidence="1">Multi-pass membrane protein</topology>
    </subcellularLocation>
</comment>
<keyword evidence="4 9" id="KW-0812">Transmembrane</keyword>
<evidence type="ECO:0000256" key="2">
    <source>
        <dbReference type="ARBA" id="ARBA00004574"/>
    </source>
</evidence>
<gene>
    <name evidence="12" type="ORF">APUTEX25_005617</name>
</gene>
<feature type="transmembrane region" description="Helical" evidence="9">
    <location>
        <begin position="135"/>
        <end position="153"/>
    </location>
</feature>
<evidence type="ECO:0000313" key="12">
    <source>
        <dbReference type="EMBL" id="RMZ53871.1"/>
    </source>
</evidence>
<protein>
    <recommendedName>
        <fullName evidence="14">DUF202 domain-containing protein</fullName>
    </recommendedName>
</protein>
<dbReference type="PANTHER" id="PTHR14513:SF0">
    <property type="entry name" value="PROTECTION OF TELOMERES PROTEIN 1"/>
    <property type="match status" value="1"/>
</dbReference>
<dbReference type="Pfam" id="PF02656">
    <property type="entry name" value="DUF202"/>
    <property type="match status" value="1"/>
</dbReference>
<dbReference type="InterPro" id="IPR012340">
    <property type="entry name" value="NA-bd_OB-fold"/>
</dbReference>
<accession>A0A3M7KTL4</accession>
<dbReference type="Proteomes" id="UP000279271">
    <property type="component" value="Unassembled WGS sequence"/>
</dbReference>
<dbReference type="GO" id="GO:0016233">
    <property type="term" value="P:telomere capping"/>
    <property type="evidence" value="ECO:0007669"/>
    <property type="project" value="TreeGrafter"/>
</dbReference>
<evidence type="ECO:0000256" key="8">
    <source>
        <dbReference type="ARBA" id="ARBA00023136"/>
    </source>
</evidence>
<keyword evidence="8 9" id="KW-0472">Membrane</keyword>
<keyword evidence="6 9" id="KW-1133">Transmembrane helix</keyword>
<evidence type="ECO:0000256" key="1">
    <source>
        <dbReference type="ARBA" id="ARBA00004127"/>
    </source>
</evidence>
<organism evidence="12 13">
    <name type="scientific">Auxenochlorella protothecoides</name>
    <name type="common">Green microalga</name>
    <name type="synonym">Chlorella protothecoides</name>
    <dbReference type="NCBI Taxonomy" id="3075"/>
    <lineage>
        <taxon>Eukaryota</taxon>
        <taxon>Viridiplantae</taxon>
        <taxon>Chlorophyta</taxon>
        <taxon>core chlorophytes</taxon>
        <taxon>Trebouxiophyceae</taxon>
        <taxon>Chlorellales</taxon>
        <taxon>Chlorellaceae</taxon>
        <taxon>Auxenochlorella</taxon>
    </lineage>
</organism>
<dbReference type="GO" id="GO:0000783">
    <property type="term" value="C:nuclear telomere cap complex"/>
    <property type="evidence" value="ECO:0007669"/>
    <property type="project" value="TreeGrafter"/>
</dbReference>
<evidence type="ECO:0000256" key="6">
    <source>
        <dbReference type="ARBA" id="ARBA00022989"/>
    </source>
</evidence>
<dbReference type="GO" id="GO:0010521">
    <property type="term" value="F:telomerase inhibitor activity"/>
    <property type="evidence" value="ECO:0007669"/>
    <property type="project" value="TreeGrafter"/>
</dbReference>
<evidence type="ECO:0008006" key="14">
    <source>
        <dbReference type="Google" id="ProtNLM"/>
    </source>
</evidence>
<keyword evidence="3" id="KW-0158">Chromosome</keyword>
<feature type="transmembrane region" description="Helical" evidence="9">
    <location>
        <begin position="93"/>
        <end position="114"/>
    </location>
</feature>
<evidence type="ECO:0000256" key="9">
    <source>
        <dbReference type="SAM" id="Phobius"/>
    </source>
</evidence>
<evidence type="ECO:0000259" key="10">
    <source>
        <dbReference type="Pfam" id="PF02656"/>
    </source>
</evidence>
<sequence length="603" mass="66095">GCPRPLAMASSSAVTDQLFGTLGHTEGALYQLPRKIPLRIEPKTYFANERTFLAWLSMATTLGTVATAIAGFSVEDGDASGRKSSISPRTVELISMLLLPISVGMIVYALFIFYSRSENIRKKRIGFFDEKVGPLSVAIVVMISLTLILASAIKDVHTLHAHDLNRGVTGMDALARAPTYEYTTLNEIVGHLEERQVSQSSGAFRPRQYYPNIYLVALECSTVHQCRGDRYCSLKVIDPSCAENPELQHGVEFRCFIPPGNPGPCLDKPGDILRLHRVKVPHVLGAELFAGRLSLSGRAGSLTGGGPSRTPCSFCLFSGRERPYQSSHTNPSLSEAEQPIVEELRQWRARVDTHTVSKTEYSRIIRDIRPGEFFDLVCLILAVAPQGDAATGADIVYVWDSTDAMPFPPRHYATEFETGEDRSPRQTYWPQRETPHQAKPCADWSLGAPVVATPVDADRPLDTLRTLRVGPAPARYRVRAQVVEFCPREPTAMWQRGTEEEGLAPALRLLLRDGTGTLEATLAGSDALLFLFGSPRLCEAPASPGQPAAPSQLGSDLTPLLDRLTGACSTTECGVWSVMNLQAFVRADGARRYRITDTRLTAQ</sequence>
<dbReference type="Pfam" id="PF02765">
    <property type="entry name" value="POT1"/>
    <property type="match status" value="1"/>
</dbReference>
<evidence type="ECO:0000256" key="4">
    <source>
        <dbReference type="ARBA" id="ARBA00022692"/>
    </source>
</evidence>
<evidence type="ECO:0000256" key="3">
    <source>
        <dbReference type="ARBA" id="ARBA00022454"/>
    </source>
</evidence>
<evidence type="ECO:0000259" key="11">
    <source>
        <dbReference type="Pfam" id="PF02765"/>
    </source>
</evidence>
<feature type="domain" description="DUF202" evidence="10">
    <location>
        <begin position="43"/>
        <end position="117"/>
    </location>
</feature>
<comment type="caution">
    <text evidence="12">The sequence shown here is derived from an EMBL/GenBank/DDBJ whole genome shotgun (WGS) entry which is preliminary data.</text>
</comment>
<dbReference type="EMBL" id="QOKY01000193">
    <property type="protein sequence ID" value="RMZ53871.1"/>
    <property type="molecule type" value="Genomic_DNA"/>
</dbReference>
<evidence type="ECO:0000256" key="7">
    <source>
        <dbReference type="ARBA" id="ARBA00023125"/>
    </source>
</evidence>
<dbReference type="GO" id="GO:0098505">
    <property type="term" value="F:G-rich strand telomeric DNA binding"/>
    <property type="evidence" value="ECO:0007669"/>
    <property type="project" value="TreeGrafter"/>
</dbReference>
<dbReference type="SUPFAM" id="SSF50249">
    <property type="entry name" value="Nucleic acid-binding proteins"/>
    <property type="match status" value="1"/>
</dbReference>
<keyword evidence="7" id="KW-0238">DNA-binding</keyword>
<dbReference type="InterPro" id="IPR011564">
    <property type="entry name" value="Telomer_end-bd_POT1/Cdc13"/>
</dbReference>
<feature type="domain" description="Telomeric single stranded DNA binding POT1/Cdc13" evidence="11">
    <location>
        <begin position="212"/>
        <end position="347"/>
    </location>
</feature>
<dbReference type="Gene3D" id="2.40.50.140">
    <property type="entry name" value="Nucleic acid-binding proteins"/>
    <property type="match status" value="1"/>
</dbReference>
<dbReference type="InterPro" id="IPR003807">
    <property type="entry name" value="DUF202"/>
</dbReference>